<dbReference type="RefSeq" id="WP_230370765.1">
    <property type="nucleotide sequence ID" value="NZ_WLYX01000001.1"/>
</dbReference>
<evidence type="ECO:0000313" key="3">
    <source>
        <dbReference type="Proteomes" id="UP000446658"/>
    </source>
</evidence>
<proteinExistence type="predicted"/>
<feature type="signal peptide" evidence="1">
    <location>
        <begin position="1"/>
        <end position="19"/>
    </location>
</feature>
<name>A0A844GDF9_9NEIS</name>
<dbReference type="AlphaFoldDB" id="A0A844GDF9"/>
<accession>A0A844GDF9</accession>
<feature type="chain" id="PRO_5032290402" description="Lipoprotein" evidence="1">
    <location>
        <begin position="20"/>
        <end position="86"/>
    </location>
</feature>
<evidence type="ECO:0000256" key="1">
    <source>
        <dbReference type="SAM" id="SignalP"/>
    </source>
</evidence>
<comment type="caution">
    <text evidence="2">The sequence shown here is derived from an EMBL/GenBank/DDBJ whole genome shotgun (WGS) entry which is preliminary data.</text>
</comment>
<organism evidence="2 3">
    <name type="scientific">Paludibacterium denitrificans</name>
    <dbReference type="NCBI Taxonomy" id="2675226"/>
    <lineage>
        <taxon>Bacteria</taxon>
        <taxon>Pseudomonadati</taxon>
        <taxon>Pseudomonadota</taxon>
        <taxon>Betaproteobacteria</taxon>
        <taxon>Neisseriales</taxon>
        <taxon>Chromobacteriaceae</taxon>
        <taxon>Paludibacterium</taxon>
    </lineage>
</organism>
<keyword evidence="1" id="KW-0732">Signal</keyword>
<reference evidence="2 3" key="1">
    <citation type="submission" date="2019-11" db="EMBL/GenBank/DDBJ databases">
        <title>Draft genome sequence of Paludibacterium sp. dN18-1.</title>
        <authorList>
            <person name="Im W.-T."/>
        </authorList>
    </citation>
    <scope>NUCLEOTIDE SEQUENCE [LARGE SCALE GENOMIC DNA]</scope>
    <source>
        <strain evidence="3">dN 18-1</strain>
    </source>
</reference>
<dbReference type="Proteomes" id="UP000446658">
    <property type="component" value="Unassembled WGS sequence"/>
</dbReference>
<keyword evidence="3" id="KW-1185">Reference proteome</keyword>
<gene>
    <name evidence="2" type="ORF">GKE73_13570</name>
</gene>
<sequence>MKFILAVLIAFTAAGCATHKETFTSTNPNELFIGKKPDGYPKTYIEPYPGYPGFCLDVKETLREDHFKGQTIWLKDKYLRSVDCPQ</sequence>
<protein>
    <recommendedName>
        <fullName evidence="4">Lipoprotein</fullName>
    </recommendedName>
</protein>
<evidence type="ECO:0000313" key="2">
    <source>
        <dbReference type="EMBL" id="MTD33689.1"/>
    </source>
</evidence>
<dbReference type="PROSITE" id="PS51257">
    <property type="entry name" value="PROKAR_LIPOPROTEIN"/>
    <property type="match status" value="1"/>
</dbReference>
<evidence type="ECO:0008006" key="4">
    <source>
        <dbReference type="Google" id="ProtNLM"/>
    </source>
</evidence>
<dbReference type="EMBL" id="WLYX01000001">
    <property type="protein sequence ID" value="MTD33689.1"/>
    <property type="molecule type" value="Genomic_DNA"/>
</dbReference>